<feature type="non-terminal residue" evidence="1">
    <location>
        <position position="163"/>
    </location>
</feature>
<dbReference type="EMBL" id="CAJVPJ010007713">
    <property type="protein sequence ID" value="CAG8677281.1"/>
    <property type="molecule type" value="Genomic_DNA"/>
</dbReference>
<comment type="caution">
    <text evidence="1">The sequence shown here is derived from an EMBL/GenBank/DDBJ whole genome shotgun (WGS) entry which is preliminary data.</text>
</comment>
<sequence length="163" mass="18311">SAIRRDSNDQASVSDDGRIDVANNNFVERGNFAKSSEINSRPITPNNHAAFSSFSNCTYENYRPATTGESIPPCMPQPLITSPWCNYHDAHSDCYYIDNCSNAYRARMACNTYDGHNTYRNTYKDVYGPPVQTQAHVPHYPGYIHGMVSYHTHLGDVLSSSIY</sequence>
<organism evidence="1 2">
    <name type="scientific">Paraglomus occultum</name>
    <dbReference type="NCBI Taxonomy" id="144539"/>
    <lineage>
        <taxon>Eukaryota</taxon>
        <taxon>Fungi</taxon>
        <taxon>Fungi incertae sedis</taxon>
        <taxon>Mucoromycota</taxon>
        <taxon>Glomeromycotina</taxon>
        <taxon>Glomeromycetes</taxon>
        <taxon>Paraglomerales</taxon>
        <taxon>Paraglomeraceae</taxon>
        <taxon>Paraglomus</taxon>
    </lineage>
</organism>
<gene>
    <name evidence="1" type="ORF">POCULU_LOCUS11303</name>
</gene>
<evidence type="ECO:0000313" key="2">
    <source>
        <dbReference type="Proteomes" id="UP000789572"/>
    </source>
</evidence>
<proteinExistence type="predicted"/>
<accession>A0A9N9HI26</accession>
<name>A0A9N9HI26_9GLOM</name>
<protein>
    <submittedName>
        <fullName evidence="1">7089_t:CDS:1</fullName>
    </submittedName>
</protein>
<dbReference type="Proteomes" id="UP000789572">
    <property type="component" value="Unassembled WGS sequence"/>
</dbReference>
<feature type="non-terminal residue" evidence="1">
    <location>
        <position position="1"/>
    </location>
</feature>
<reference evidence="1" key="1">
    <citation type="submission" date="2021-06" db="EMBL/GenBank/DDBJ databases">
        <authorList>
            <person name="Kallberg Y."/>
            <person name="Tangrot J."/>
            <person name="Rosling A."/>
        </authorList>
    </citation>
    <scope>NUCLEOTIDE SEQUENCE</scope>
    <source>
        <strain evidence="1">IA702</strain>
    </source>
</reference>
<dbReference type="AlphaFoldDB" id="A0A9N9HI26"/>
<evidence type="ECO:0000313" key="1">
    <source>
        <dbReference type="EMBL" id="CAG8677281.1"/>
    </source>
</evidence>
<keyword evidence="2" id="KW-1185">Reference proteome</keyword>